<gene>
    <name evidence="1" type="ORF">OEG85_15685</name>
</gene>
<evidence type="ECO:0000313" key="2">
    <source>
        <dbReference type="Proteomes" id="UP001164737"/>
    </source>
</evidence>
<accession>A0AA47EPJ5</accession>
<protein>
    <submittedName>
        <fullName evidence="1">Uncharacterized protein</fullName>
    </submittedName>
</protein>
<name>A0AA47EPJ5_9XANT</name>
<proteinExistence type="predicted"/>
<organism evidence="1 2">
    <name type="scientific">Xanthomonas hortorum</name>
    <dbReference type="NCBI Taxonomy" id="56454"/>
    <lineage>
        <taxon>Bacteria</taxon>
        <taxon>Pseudomonadati</taxon>
        <taxon>Pseudomonadota</taxon>
        <taxon>Gammaproteobacteria</taxon>
        <taxon>Lysobacterales</taxon>
        <taxon>Lysobacteraceae</taxon>
        <taxon>Xanthomonas</taxon>
    </lineage>
</organism>
<sequence length="212" mass="24088">MTLAFAQNDPFKTPHDMKQWLRLNQGITPYCVICNSQLSIRNLHSDRATHFMHGANSNCPFIAQASIAYAYLTSMPRTKNASAAVRTFVKDNLYGVFTRMRSLMPSLSWFEFHDCCVSAAHMKVWDLVNLPADLIPYVLLTCKGEFPVTNFRKEATFFFLEPNPSGGNFWMFPSQRKRLIYEVSGSNKLLTPHVINYNPATGVIISNIINIL</sequence>
<reference evidence="1" key="1">
    <citation type="submission" date="2022-10" db="EMBL/GenBank/DDBJ databases">
        <title>Complete genome sequence resource for Xanthomonas hortorum isolated from Greek Oregano.</title>
        <authorList>
            <person name="Gonzalez-Tobon J."/>
            <person name="Helmann T.C."/>
            <person name="Daughtrey M."/>
            <person name="Stodghill P.V."/>
            <person name="Filiatrault M.J."/>
        </authorList>
    </citation>
    <scope>NUCLEOTIDE SEQUENCE</scope>
    <source>
        <strain evidence="1">Oregano 108</strain>
    </source>
</reference>
<evidence type="ECO:0000313" key="1">
    <source>
        <dbReference type="EMBL" id="WAH62935.1"/>
    </source>
</evidence>
<dbReference type="Proteomes" id="UP001164737">
    <property type="component" value="Chromosome"/>
</dbReference>
<dbReference type="AlphaFoldDB" id="A0AA47EPJ5"/>
<dbReference type="EMBL" id="CP107241">
    <property type="protein sequence ID" value="WAH62935.1"/>
    <property type="molecule type" value="Genomic_DNA"/>
</dbReference>
<dbReference type="RefSeq" id="WP_268212029.1">
    <property type="nucleotide sequence ID" value="NZ_CP107241.1"/>
</dbReference>